<feature type="transmembrane region" description="Helical" evidence="1">
    <location>
        <begin position="102"/>
        <end position="121"/>
    </location>
</feature>
<dbReference type="OrthoDB" id="1926101at2"/>
<gene>
    <name evidence="2" type="ORF">EJA10_04470</name>
</gene>
<dbReference type="RefSeq" id="WP_125478793.1">
    <property type="nucleotide sequence ID" value="NZ_RSFW01000006.1"/>
</dbReference>
<feature type="transmembrane region" description="Helical" evidence="1">
    <location>
        <begin position="73"/>
        <end position="90"/>
    </location>
</feature>
<organism evidence="2 3">
    <name type="scientific">Mesobacillus subterraneus</name>
    <dbReference type="NCBI Taxonomy" id="285983"/>
    <lineage>
        <taxon>Bacteria</taxon>
        <taxon>Bacillati</taxon>
        <taxon>Bacillota</taxon>
        <taxon>Bacilli</taxon>
        <taxon>Bacillales</taxon>
        <taxon>Bacillaceae</taxon>
        <taxon>Mesobacillus</taxon>
    </lineage>
</organism>
<accession>A0A427TWL6</accession>
<feature type="transmembrane region" description="Helical" evidence="1">
    <location>
        <begin position="9"/>
        <end position="28"/>
    </location>
</feature>
<evidence type="ECO:0000313" key="2">
    <source>
        <dbReference type="EMBL" id="RSD28831.1"/>
    </source>
</evidence>
<name>A0A427TWL6_9BACI</name>
<dbReference type="Proteomes" id="UP000279911">
    <property type="component" value="Unassembled WGS sequence"/>
</dbReference>
<keyword evidence="1" id="KW-1133">Transmembrane helix</keyword>
<dbReference type="EMBL" id="RSFW01000006">
    <property type="protein sequence ID" value="RSD28831.1"/>
    <property type="molecule type" value="Genomic_DNA"/>
</dbReference>
<protein>
    <submittedName>
        <fullName evidence="2">Uncharacterized protein</fullName>
    </submittedName>
</protein>
<sequence>MKKGKWINISLYSLFFLGLSITMFIIYMDIDTSIAFMFVMGFVIFMLLFVLYQVILVMLNLRRLPRIAIGRRIMKFLGAFVLFMAVNRLADYFYRPEALDQWDFGAPLGLAFAIAFFDLIFNPKMNQ</sequence>
<feature type="transmembrane region" description="Helical" evidence="1">
    <location>
        <begin position="34"/>
        <end position="61"/>
    </location>
</feature>
<proteinExistence type="predicted"/>
<dbReference type="AlphaFoldDB" id="A0A427TWL6"/>
<evidence type="ECO:0000256" key="1">
    <source>
        <dbReference type="SAM" id="Phobius"/>
    </source>
</evidence>
<evidence type="ECO:0000313" key="3">
    <source>
        <dbReference type="Proteomes" id="UP000279911"/>
    </source>
</evidence>
<keyword evidence="1" id="KW-0812">Transmembrane</keyword>
<comment type="caution">
    <text evidence="2">The sequence shown here is derived from an EMBL/GenBank/DDBJ whole genome shotgun (WGS) entry which is preliminary data.</text>
</comment>
<keyword evidence="1" id="KW-0472">Membrane</keyword>
<reference evidence="3" key="1">
    <citation type="submission" date="2018-12" db="EMBL/GenBank/DDBJ databases">
        <title>Bacillus chawlae sp. nov., Bacillus glennii sp. nov., and Bacillus saganii sp. nov. Isolated from the Vehicle Assembly Building at Kennedy Space Center where the Viking Spacecraft were Assembled.</title>
        <authorList>
            <person name="Seuylemezian A."/>
            <person name="Vaishampayan P."/>
        </authorList>
    </citation>
    <scope>NUCLEOTIDE SEQUENCE [LARGE SCALE GENOMIC DNA]</scope>
    <source>
        <strain evidence="3">DSM 13966</strain>
    </source>
</reference>